<protein>
    <submittedName>
        <fullName evidence="1">Uncharacterized protein</fullName>
    </submittedName>
</protein>
<name>A0AA36BBD5_OCTVU</name>
<reference evidence="1" key="1">
    <citation type="submission" date="2023-08" db="EMBL/GenBank/DDBJ databases">
        <authorList>
            <person name="Alioto T."/>
            <person name="Alioto T."/>
            <person name="Gomez Garrido J."/>
        </authorList>
    </citation>
    <scope>NUCLEOTIDE SEQUENCE</scope>
</reference>
<organism evidence="1 2">
    <name type="scientific">Octopus vulgaris</name>
    <name type="common">Common octopus</name>
    <dbReference type="NCBI Taxonomy" id="6645"/>
    <lineage>
        <taxon>Eukaryota</taxon>
        <taxon>Metazoa</taxon>
        <taxon>Spiralia</taxon>
        <taxon>Lophotrochozoa</taxon>
        <taxon>Mollusca</taxon>
        <taxon>Cephalopoda</taxon>
        <taxon>Coleoidea</taxon>
        <taxon>Octopodiformes</taxon>
        <taxon>Octopoda</taxon>
        <taxon>Incirrata</taxon>
        <taxon>Octopodidae</taxon>
        <taxon>Octopus</taxon>
    </lineage>
</organism>
<evidence type="ECO:0000313" key="2">
    <source>
        <dbReference type="Proteomes" id="UP001162480"/>
    </source>
</evidence>
<dbReference type="Proteomes" id="UP001162480">
    <property type="component" value="Chromosome 12"/>
</dbReference>
<keyword evidence="2" id="KW-1185">Reference proteome</keyword>
<accession>A0AA36BBD5</accession>
<proteinExistence type="predicted"/>
<dbReference type="EMBL" id="OX597825">
    <property type="protein sequence ID" value="CAI9730904.1"/>
    <property type="molecule type" value="Genomic_DNA"/>
</dbReference>
<sequence length="77" mass="8989">MYGFLRETSRSPNSLRRCFMIDTRMEVYAKKMRIKDADFDGDGDVVDDGNGKEMVIVGDYLYSWSTVHMAELKRKLE</sequence>
<evidence type="ECO:0000313" key="1">
    <source>
        <dbReference type="EMBL" id="CAI9730904.1"/>
    </source>
</evidence>
<dbReference type="AlphaFoldDB" id="A0AA36BBD5"/>
<gene>
    <name evidence="1" type="ORF">OCTVUL_1B015382</name>
</gene>